<proteinExistence type="predicted"/>
<dbReference type="Proteomes" id="UP000007646">
    <property type="component" value="Unassembled WGS sequence"/>
</dbReference>
<organism evidence="2 3">
    <name type="scientific">Loxodonta africana</name>
    <name type="common">African elephant</name>
    <dbReference type="NCBI Taxonomy" id="9785"/>
    <lineage>
        <taxon>Eukaryota</taxon>
        <taxon>Metazoa</taxon>
        <taxon>Chordata</taxon>
        <taxon>Craniata</taxon>
        <taxon>Vertebrata</taxon>
        <taxon>Euteleostomi</taxon>
        <taxon>Mammalia</taxon>
        <taxon>Eutheria</taxon>
        <taxon>Afrotheria</taxon>
        <taxon>Proboscidea</taxon>
        <taxon>Elephantidae</taxon>
        <taxon>Loxodonta</taxon>
    </lineage>
</organism>
<dbReference type="PANTHER" id="PTHR15426">
    <property type="entry name" value="PROTEIN DEPP1"/>
    <property type="match status" value="1"/>
</dbReference>
<feature type="region of interest" description="Disordered" evidence="1">
    <location>
        <begin position="129"/>
        <end position="148"/>
    </location>
</feature>
<accession>G3U8M7</accession>
<dbReference type="CTD" id="11067"/>
<reference evidence="2" key="2">
    <citation type="submission" date="2025-08" db="UniProtKB">
        <authorList>
            <consortium name="Ensembl"/>
        </authorList>
    </citation>
    <scope>IDENTIFICATION</scope>
    <source>
        <strain evidence="2">Isolate ISIS603380</strain>
    </source>
</reference>
<dbReference type="InterPro" id="IPR020133">
    <property type="entry name" value="DEPP"/>
</dbReference>
<dbReference type="FunCoup" id="G3U8M7">
    <property type="interactions" value="48"/>
</dbReference>
<dbReference type="GeneID" id="104845819"/>
<dbReference type="OMA" id="PHRQMDS"/>
<keyword evidence="3" id="KW-1185">Reference proteome</keyword>
<dbReference type="OrthoDB" id="8916819at2759"/>
<protein>
    <submittedName>
        <fullName evidence="2">DEPP autophagy regulator 1</fullName>
    </submittedName>
</protein>
<reference evidence="2 3" key="1">
    <citation type="submission" date="2009-06" db="EMBL/GenBank/DDBJ databases">
        <title>The Genome Sequence of Loxodonta africana (African elephant).</title>
        <authorList>
            <person name="Di Palma F."/>
            <person name="Heiman D."/>
            <person name="Young S."/>
            <person name="Johnson J."/>
            <person name="Lander E.S."/>
            <person name="Lindblad-Toh K."/>
        </authorList>
    </citation>
    <scope>NUCLEOTIDE SEQUENCE [LARGE SCALE GENOMIC DNA]</scope>
    <source>
        <strain evidence="2 3">Isolate ISIS603380</strain>
    </source>
</reference>
<feature type="compositionally biased region" description="Low complexity" evidence="1">
    <location>
        <begin position="170"/>
        <end position="183"/>
    </location>
</feature>
<evidence type="ECO:0000256" key="1">
    <source>
        <dbReference type="SAM" id="MobiDB-lite"/>
    </source>
</evidence>
<dbReference type="GO" id="GO:0005739">
    <property type="term" value="C:mitochondrion"/>
    <property type="evidence" value="ECO:0007669"/>
    <property type="project" value="Ensembl"/>
</dbReference>
<gene>
    <name evidence="2" type="primary">DEPP1</name>
</gene>
<dbReference type="InParanoid" id="G3U8M7"/>
<dbReference type="AlphaFoldDB" id="G3U8M7"/>
<dbReference type="Pfam" id="PF15343">
    <property type="entry name" value="DEPP"/>
    <property type="match status" value="1"/>
</dbReference>
<dbReference type="HOGENOM" id="CLU_114587_0_0_1"/>
<evidence type="ECO:0000313" key="3">
    <source>
        <dbReference type="Proteomes" id="UP000007646"/>
    </source>
</evidence>
<reference evidence="2" key="3">
    <citation type="submission" date="2025-09" db="UniProtKB">
        <authorList>
            <consortium name="Ensembl"/>
        </authorList>
    </citation>
    <scope>IDENTIFICATION</scope>
    <source>
        <strain evidence="2">Isolate ISIS603380</strain>
    </source>
</reference>
<dbReference type="STRING" id="9785.ENSLAFP00000024185"/>
<dbReference type="PANTHER" id="PTHR15426:SF6">
    <property type="entry name" value="PROTEIN DEPP1"/>
    <property type="match status" value="1"/>
</dbReference>
<name>G3U8M7_LOXAF</name>
<dbReference type="GeneTree" id="ENSGT00390000017909"/>
<dbReference type="GO" id="GO:0005777">
    <property type="term" value="C:peroxisome"/>
    <property type="evidence" value="ECO:0007669"/>
    <property type="project" value="Ensembl"/>
</dbReference>
<dbReference type="eggNOG" id="ENOG502T1TA">
    <property type="taxonomic scope" value="Eukaryota"/>
</dbReference>
<dbReference type="Ensembl" id="ENSLAFT00000035907.1">
    <property type="protein sequence ID" value="ENSLAFP00000024185.1"/>
    <property type="gene ID" value="ENSLAFG00000030292.1"/>
</dbReference>
<feature type="region of interest" description="Disordered" evidence="1">
    <location>
        <begin position="154"/>
        <end position="184"/>
    </location>
</feature>
<sequence length="198" mass="21765">MRSRLLISVTLLPTIRETSEEVLSRGPEPPPSPSLDDYVRSICQLAQPASVLDEAPAGDRPSRLHRPARACERSHPAMSLQDIPTCFSGQGPLLPRVGTADPLDWLFGESQEKQPTRKDLLRRTGLSANPWGLHRQTDTGKARSGPKARFCDARAPGHSLARLPQGRHLSSSWDSRQPRSSGSVLRALHSDLPVIHEL</sequence>
<evidence type="ECO:0000313" key="2">
    <source>
        <dbReference type="Ensembl" id="ENSLAFP00000024185.1"/>
    </source>
</evidence>
<dbReference type="GO" id="GO:0010506">
    <property type="term" value="P:regulation of autophagy"/>
    <property type="evidence" value="ECO:0007669"/>
    <property type="project" value="Ensembl"/>
</dbReference>
<dbReference type="KEGG" id="lav:104845819"/>